<dbReference type="AlphaFoldDB" id="A0AAV4RT11"/>
<dbReference type="Proteomes" id="UP001054837">
    <property type="component" value="Unassembled WGS sequence"/>
</dbReference>
<dbReference type="EMBL" id="BPLQ01006749">
    <property type="protein sequence ID" value="GIY24870.1"/>
    <property type="molecule type" value="Genomic_DNA"/>
</dbReference>
<proteinExistence type="predicted"/>
<comment type="caution">
    <text evidence="1">The sequence shown here is derived from an EMBL/GenBank/DDBJ whole genome shotgun (WGS) entry which is preliminary data.</text>
</comment>
<sequence length="95" mass="11651">MVITHFLQQYARLSRYDLHLELNWQNQSHGHNDYPPRTIDYFLWEYMKSLVYETLSIKCWLRHKNRCCTCLSHIPNFNKSANDIWQMSEILIEFL</sequence>
<reference evidence="1 2" key="1">
    <citation type="submission" date="2021-06" db="EMBL/GenBank/DDBJ databases">
        <title>Caerostris darwini draft genome.</title>
        <authorList>
            <person name="Kono N."/>
            <person name="Arakawa K."/>
        </authorList>
    </citation>
    <scope>NUCLEOTIDE SEQUENCE [LARGE SCALE GENOMIC DNA]</scope>
</reference>
<evidence type="ECO:0000313" key="2">
    <source>
        <dbReference type="Proteomes" id="UP001054837"/>
    </source>
</evidence>
<accession>A0AAV4RT11</accession>
<keyword evidence="2" id="KW-1185">Reference proteome</keyword>
<evidence type="ECO:0000313" key="1">
    <source>
        <dbReference type="EMBL" id="GIY24870.1"/>
    </source>
</evidence>
<gene>
    <name evidence="1" type="ORF">CDAR_613641</name>
</gene>
<name>A0AAV4RT11_9ARAC</name>
<protein>
    <submittedName>
        <fullName evidence="1">Uncharacterized protein</fullName>
    </submittedName>
</protein>
<organism evidence="1 2">
    <name type="scientific">Caerostris darwini</name>
    <dbReference type="NCBI Taxonomy" id="1538125"/>
    <lineage>
        <taxon>Eukaryota</taxon>
        <taxon>Metazoa</taxon>
        <taxon>Ecdysozoa</taxon>
        <taxon>Arthropoda</taxon>
        <taxon>Chelicerata</taxon>
        <taxon>Arachnida</taxon>
        <taxon>Araneae</taxon>
        <taxon>Araneomorphae</taxon>
        <taxon>Entelegynae</taxon>
        <taxon>Araneoidea</taxon>
        <taxon>Araneidae</taxon>
        <taxon>Caerostris</taxon>
    </lineage>
</organism>